<dbReference type="Proteomes" id="UP000053236">
    <property type="component" value="Unassembled WGS sequence"/>
</dbReference>
<reference evidence="4" key="4">
    <citation type="submission" date="2013-11" db="EMBL/GenBank/DDBJ databases">
        <title>The Genome Sequence of Phytophthora parasitica IAC_01/95.</title>
        <authorList>
            <consortium name="The Broad Institute Genomics Platform"/>
            <person name="Russ C."/>
            <person name="Tyler B."/>
            <person name="Panabieres F."/>
            <person name="Shan W."/>
            <person name="Tripathy S."/>
            <person name="Grunwald N."/>
            <person name="Machado M."/>
            <person name="Johnson C.S."/>
            <person name="Arredondo F."/>
            <person name="Hong C."/>
            <person name="Coffey M."/>
            <person name="Young S.K."/>
            <person name="Zeng Q."/>
            <person name="Gargeya S."/>
            <person name="Fitzgerald M."/>
            <person name="Abouelleil A."/>
            <person name="Alvarado L."/>
            <person name="Chapman S.B."/>
            <person name="Gainer-Dewar J."/>
            <person name="Goldberg J."/>
            <person name="Griggs A."/>
            <person name="Gujja S."/>
            <person name="Hansen M."/>
            <person name="Howarth C."/>
            <person name="Imamovic A."/>
            <person name="Ireland A."/>
            <person name="Larimer J."/>
            <person name="McCowan C."/>
            <person name="Murphy C."/>
            <person name="Pearson M."/>
            <person name="Poon T.W."/>
            <person name="Priest M."/>
            <person name="Roberts A."/>
            <person name="Saif S."/>
            <person name="Shea T."/>
            <person name="Sykes S."/>
            <person name="Wortman J."/>
            <person name="Nusbaum C."/>
            <person name="Birren B."/>
        </authorList>
    </citation>
    <scope>NUCLEOTIDE SEQUENCE [LARGE SCALE GENOMIC DNA]</scope>
    <source>
        <strain evidence="4">IAC_01/95</strain>
    </source>
</reference>
<gene>
    <name evidence="4" type="ORF">L914_20689</name>
    <name evidence="1" type="ORF">L915_20941</name>
    <name evidence="2" type="ORF">L916_20822</name>
    <name evidence="3" type="ORF">L917_20673</name>
</gene>
<organism evidence="4">
    <name type="scientific">Phytophthora nicotianae</name>
    <name type="common">Potato buckeye rot agent</name>
    <name type="synonym">Phytophthora parasitica</name>
    <dbReference type="NCBI Taxonomy" id="4792"/>
    <lineage>
        <taxon>Eukaryota</taxon>
        <taxon>Sar</taxon>
        <taxon>Stramenopiles</taxon>
        <taxon>Oomycota</taxon>
        <taxon>Peronosporomycetes</taxon>
        <taxon>Peronosporales</taxon>
        <taxon>Peronosporaceae</taxon>
        <taxon>Phytophthora</taxon>
    </lineage>
</organism>
<dbReference type="EMBL" id="KI696476">
    <property type="protein sequence ID" value="ETM31802.1"/>
    <property type="molecule type" value="Genomic_DNA"/>
</dbReference>
<accession>W2M5Z7</accession>
<reference evidence="3" key="1">
    <citation type="submission" date="2013-11" db="EMBL/GenBank/DDBJ databases">
        <title>The Genome Sequence of Phytophthora parasitica CHvinca01.</title>
        <authorList>
            <consortium name="The Broad Institute Genomics Platform"/>
            <person name="Russ C."/>
            <person name="Tyler B."/>
            <person name="Panabieres F."/>
            <person name="Shan W."/>
            <person name="Tripathy S."/>
            <person name="Grunwald N."/>
            <person name="Machado M."/>
            <person name="Johnson C.S."/>
            <person name="Arredondo F."/>
            <person name="Hong C."/>
            <person name="Coffey M."/>
            <person name="Young S.K."/>
            <person name="Zeng Q."/>
            <person name="Gargeya S."/>
            <person name="Fitzgerald M."/>
            <person name="Abouelleil A."/>
            <person name="Alvarado L."/>
            <person name="Chapman S.B."/>
            <person name="Gainer-Dewar J."/>
            <person name="Goldberg J."/>
            <person name="Griggs A."/>
            <person name="Gujja S."/>
            <person name="Hansen M."/>
            <person name="Howarth C."/>
            <person name="Imamovic A."/>
            <person name="Ireland A."/>
            <person name="Larimer J."/>
            <person name="McCowan C."/>
            <person name="Murphy C."/>
            <person name="Pearson M."/>
            <person name="Poon T.W."/>
            <person name="Priest M."/>
            <person name="Roberts A."/>
            <person name="Saif S."/>
            <person name="Shea T."/>
            <person name="Sykes S."/>
            <person name="Wortman J."/>
            <person name="Nusbaum C."/>
            <person name="Birren B."/>
        </authorList>
    </citation>
    <scope>NUCLEOTIDE SEQUENCE [LARGE SCALE GENOMIC DNA]</scope>
    <source>
        <strain evidence="3">CHvinca01</strain>
    </source>
</reference>
<evidence type="ECO:0000313" key="3">
    <source>
        <dbReference type="EMBL" id="ETL78538.1"/>
    </source>
</evidence>
<name>W2M5Z7_PHYNI</name>
<dbReference type="Proteomes" id="UP000053864">
    <property type="component" value="Unassembled WGS sequence"/>
</dbReference>
<evidence type="ECO:0000313" key="1">
    <source>
        <dbReference type="EMBL" id="ETK71885.1"/>
    </source>
</evidence>
<reference evidence="2" key="3">
    <citation type="submission" date="2013-11" db="EMBL/GenBank/DDBJ databases">
        <title>The Genome Sequence of Phytophthora parasitica CJ05E6.</title>
        <authorList>
            <consortium name="The Broad Institute Genomics Platform"/>
            <person name="Russ C."/>
            <person name="Tyler B."/>
            <person name="Panabieres F."/>
            <person name="Shan W."/>
            <person name="Tripathy S."/>
            <person name="Grunwald N."/>
            <person name="Machado M."/>
            <person name="Johnson C.S."/>
            <person name="Arredondo F."/>
            <person name="Hong C."/>
            <person name="Coffey M."/>
            <person name="Young S.K."/>
            <person name="Zeng Q."/>
            <person name="Gargeya S."/>
            <person name="Fitzgerald M."/>
            <person name="Abouelleil A."/>
            <person name="Alvarado L."/>
            <person name="Chapman S.B."/>
            <person name="Gainer-Dewar J."/>
            <person name="Goldberg J."/>
            <person name="Griggs A."/>
            <person name="Gujja S."/>
            <person name="Hansen M."/>
            <person name="Howarth C."/>
            <person name="Imamovic A."/>
            <person name="Ireland A."/>
            <person name="Larimer J."/>
            <person name="McCowan C."/>
            <person name="Murphy C."/>
            <person name="Pearson M."/>
            <person name="Poon T.W."/>
            <person name="Priest M."/>
            <person name="Roberts A."/>
            <person name="Saif S."/>
            <person name="Shea T."/>
            <person name="Sykes S."/>
            <person name="Wortman J."/>
            <person name="Nusbaum C."/>
            <person name="Birren B."/>
        </authorList>
    </citation>
    <scope>NUCLEOTIDE SEQUENCE [LARGE SCALE GENOMIC DNA]</scope>
    <source>
        <strain evidence="2">CJ05E6</strain>
    </source>
</reference>
<reference evidence="1" key="2">
    <citation type="submission" date="2013-11" db="EMBL/GenBank/DDBJ databases">
        <title>The Genome Sequence of Phytophthora parasitica CJ02B3.</title>
        <authorList>
            <consortium name="The Broad Institute Genomics Platform"/>
            <person name="Russ C."/>
            <person name="Tyler B."/>
            <person name="Panabieres F."/>
            <person name="Shan W."/>
            <person name="Tripathy S."/>
            <person name="Grunwald N."/>
            <person name="Machado M."/>
            <person name="Johnson C.S."/>
            <person name="Arredondo F."/>
            <person name="Hong C."/>
            <person name="Coffey M."/>
            <person name="Young S.K."/>
            <person name="Zeng Q."/>
            <person name="Gargeya S."/>
            <person name="Fitzgerald M."/>
            <person name="Abouelleil A."/>
            <person name="Alvarado L."/>
            <person name="Chapman S.B."/>
            <person name="Gainer-Dewar J."/>
            <person name="Goldberg J."/>
            <person name="Griggs A."/>
            <person name="Gujja S."/>
            <person name="Hansen M."/>
            <person name="Howarth C."/>
            <person name="Imamovic A."/>
            <person name="Ireland A."/>
            <person name="Larimer J."/>
            <person name="McCowan C."/>
            <person name="Murphy C."/>
            <person name="Pearson M."/>
            <person name="Poon T.W."/>
            <person name="Priest M."/>
            <person name="Roberts A."/>
            <person name="Saif S."/>
            <person name="Shea T."/>
            <person name="Sykes S."/>
            <person name="Wortman J."/>
            <person name="Nusbaum C."/>
            <person name="Birren B."/>
        </authorList>
    </citation>
    <scope>NUCLEOTIDE SEQUENCE [LARGE SCALE GENOMIC DNA]</scope>
    <source>
        <strain evidence="1">CJ02B3</strain>
    </source>
</reference>
<dbReference type="AlphaFoldDB" id="W2M5Z7"/>
<sequence>PTRRNSADDSTDQIHRFVVAPWALRMAYEACCGRTCLQYHNIKIACIQVGQGCFRDYDLVSYHGWESEDKAVWAMNYKMDVVLILDTLVIVGKTERFVTD</sequence>
<evidence type="ECO:0000313" key="2">
    <source>
        <dbReference type="EMBL" id="ETL25315.1"/>
    </source>
</evidence>
<evidence type="ECO:0000313" key="4">
    <source>
        <dbReference type="EMBL" id="ETM31802.1"/>
    </source>
</evidence>
<dbReference type="Proteomes" id="UP000054423">
    <property type="component" value="Unassembled WGS sequence"/>
</dbReference>
<dbReference type="EMBL" id="KI689713">
    <property type="protein sequence ID" value="ETK71885.1"/>
    <property type="molecule type" value="Genomic_DNA"/>
</dbReference>
<protein>
    <submittedName>
        <fullName evidence="4">Uncharacterized protein</fullName>
    </submittedName>
</protein>
<dbReference type="Proteomes" id="UP000054532">
    <property type="component" value="Unassembled WGS sequence"/>
</dbReference>
<dbReference type="EMBL" id="KI683259">
    <property type="protein sequence ID" value="ETL78538.1"/>
    <property type="molecule type" value="Genomic_DNA"/>
</dbReference>
<feature type="non-terminal residue" evidence="4">
    <location>
        <position position="1"/>
    </location>
</feature>
<dbReference type="EMBL" id="KI676532">
    <property type="protein sequence ID" value="ETL25315.1"/>
    <property type="molecule type" value="Genomic_DNA"/>
</dbReference>
<proteinExistence type="predicted"/>